<evidence type="ECO:0000256" key="4">
    <source>
        <dbReference type="ARBA" id="ARBA00032976"/>
    </source>
</evidence>
<proteinExistence type="inferred from homology"/>
<evidence type="ECO:0000313" key="7">
    <source>
        <dbReference type="Proteomes" id="UP000236752"/>
    </source>
</evidence>
<dbReference type="GO" id="GO:0016810">
    <property type="term" value="F:hydrolase activity, acting on carbon-nitrogen (but not peptide) bonds"/>
    <property type="evidence" value="ECO:0007669"/>
    <property type="project" value="InterPro"/>
</dbReference>
<dbReference type="CDD" id="cd10929">
    <property type="entry name" value="CE4_u5"/>
    <property type="match status" value="1"/>
</dbReference>
<protein>
    <recommendedName>
        <fullName evidence="3">Chitooligosaccharide deacetylase</fullName>
    </recommendedName>
    <alternativeName>
        <fullName evidence="4">Nodulation protein B</fullName>
    </alternativeName>
</protein>
<dbReference type="AlphaFoldDB" id="A0A1H5XD67"/>
<reference evidence="6 7" key="1">
    <citation type="submission" date="2016-10" db="EMBL/GenBank/DDBJ databases">
        <authorList>
            <person name="de Groot N.N."/>
        </authorList>
    </citation>
    <scope>NUCLEOTIDE SEQUENCE [LARGE SCALE GENOMIC DNA]</scope>
    <source>
        <strain evidence="6 7">DSM 26915</strain>
    </source>
</reference>
<dbReference type="Gene3D" id="3.20.20.370">
    <property type="entry name" value="Glycoside hydrolase/deacetylase"/>
    <property type="match status" value="1"/>
</dbReference>
<evidence type="ECO:0000259" key="5">
    <source>
        <dbReference type="Pfam" id="PF01522"/>
    </source>
</evidence>
<accession>A0A1H5XD67</accession>
<gene>
    <name evidence="6" type="ORF">SAMN04488045_1830</name>
</gene>
<name>A0A1H5XD67_9RHOB</name>
<keyword evidence="7" id="KW-1185">Reference proteome</keyword>
<comment type="function">
    <text evidence="1">Is involved in generating a small heat-stable compound (Nod), an acylated oligomer of N-acetylglucosamine, that stimulates mitosis in various plant protoplasts.</text>
</comment>
<evidence type="ECO:0000256" key="1">
    <source>
        <dbReference type="ARBA" id="ARBA00003236"/>
    </source>
</evidence>
<feature type="domain" description="NodB homology" evidence="5">
    <location>
        <begin position="33"/>
        <end position="181"/>
    </location>
</feature>
<organism evidence="6 7">
    <name type="scientific">Thalassococcus halodurans</name>
    <dbReference type="NCBI Taxonomy" id="373675"/>
    <lineage>
        <taxon>Bacteria</taxon>
        <taxon>Pseudomonadati</taxon>
        <taxon>Pseudomonadota</taxon>
        <taxon>Alphaproteobacteria</taxon>
        <taxon>Rhodobacterales</taxon>
        <taxon>Roseobacteraceae</taxon>
        <taxon>Thalassococcus</taxon>
    </lineage>
</organism>
<evidence type="ECO:0000256" key="2">
    <source>
        <dbReference type="ARBA" id="ARBA00010973"/>
    </source>
</evidence>
<dbReference type="InterPro" id="IPR011330">
    <property type="entry name" value="Glyco_hydro/deAcase_b/a-brl"/>
</dbReference>
<evidence type="ECO:0000256" key="3">
    <source>
        <dbReference type="ARBA" id="ARBA00020071"/>
    </source>
</evidence>
<dbReference type="GO" id="GO:0005975">
    <property type="term" value="P:carbohydrate metabolic process"/>
    <property type="evidence" value="ECO:0007669"/>
    <property type="project" value="InterPro"/>
</dbReference>
<comment type="similarity">
    <text evidence="2">Belongs to the polysaccharide deacetylase family.</text>
</comment>
<dbReference type="Proteomes" id="UP000236752">
    <property type="component" value="Unassembled WGS sequence"/>
</dbReference>
<evidence type="ECO:0000313" key="6">
    <source>
        <dbReference type="EMBL" id="SEG09669.1"/>
    </source>
</evidence>
<dbReference type="InterPro" id="IPR002509">
    <property type="entry name" value="NODB_dom"/>
</dbReference>
<sequence length="314" mass="34908">MNGQFVISLDFELLWGVRDHAVRNTYGKNVLGARDAVPRMLELFAQNEIRATWATVGFLFCEGKEELLASFPSELPAYSNPRLSNFSYIDEIGKDERSDPYYFAPSLISAIHQTPGQEVGTHTLSHYYCLEDGQNTSAFEADIVAAKKLAAARGIDLRSIVFPRNQFAAEHLNICAKHGITHYRGNPTPWAYQAAKGAEQTSMRRALRLLDAYSGALGSQTFEANAGQPKDVPASRFLRPCAGRLAPLHPVHIATIKRGMTAAARDGKGYHLWWHPHNFGQNPEANLDGLGQVISHFATLRDRYDMKSLTMGEF</sequence>
<dbReference type="SUPFAM" id="SSF88713">
    <property type="entry name" value="Glycoside hydrolase/deacetylase"/>
    <property type="match status" value="1"/>
</dbReference>
<dbReference type="Pfam" id="PF01522">
    <property type="entry name" value="Polysacc_deac_1"/>
    <property type="match status" value="1"/>
</dbReference>
<dbReference type="EMBL" id="FNUZ01000002">
    <property type="protein sequence ID" value="SEG09669.1"/>
    <property type="molecule type" value="Genomic_DNA"/>
</dbReference>